<comment type="caution">
    <text evidence="1">The sequence shown here is derived from an EMBL/GenBank/DDBJ whole genome shotgun (WGS) entry which is preliminary data.</text>
</comment>
<gene>
    <name evidence="1" type="ORF">GDO81_004316</name>
</gene>
<reference evidence="1" key="1">
    <citation type="thesis" date="2020" institute="ProQuest LLC" country="789 East Eisenhower Parkway, Ann Arbor, MI, USA">
        <title>Comparative Genomics and Chromosome Evolution.</title>
        <authorList>
            <person name="Mudd A.B."/>
        </authorList>
    </citation>
    <scope>NUCLEOTIDE SEQUENCE</scope>
    <source>
        <strain evidence="1">237g6f4</strain>
        <tissue evidence="1">Blood</tissue>
    </source>
</reference>
<name>A0AAV6ZYZ3_ENGPU</name>
<accession>A0AAV6ZYZ3</accession>
<keyword evidence="2" id="KW-1185">Reference proteome</keyword>
<evidence type="ECO:0000313" key="1">
    <source>
        <dbReference type="EMBL" id="KAG8551871.1"/>
    </source>
</evidence>
<dbReference type="AlphaFoldDB" id="A0AAV6ZYZ3"/>
<evidence type="ECO:0000313" key="2">
    <source>
        <dbReference type="Proteomes" id="UP000824782"/>
    </source>
</evidence>
<dbReference type="Proteomes" id="UP000824782">
    <property type="component" value="Unassembled WGS sequence"/>
</dbReference>
<dbReference type="EMBL" id="WNYA01000011">
    <property type="protein sequence ID" value="KAG8551871.1"/>
    <property type="molecule type" value="Genomic_DNA"/>
</dbReference>
<organism evidence="1 2">
    <name type="scientific">Engystomops pustulosus</name>
    <name type="common">Tungara frog</name>
    <name type="synonym">Physalaemus pustulosus</name>
    <dbReference type="NCBI Taxonomy" id="76066"/>
    <lineage>
        <taxon>Eukaryota</taxon>
        <taxon>Metazoa</taxon>
        <taxon>Chordata</taxon>
        <taxon>Craniata</taxon>
        <taxon>Vertebrata</taxon>
        <taxon>Euteleostomi</taxon>
        <taxon>Amphibia</taxon>
        <taxon>Batrachia</taxon>
        <taxon>Anura</taxon>
        <taxon>Neobatrachia</taxon>
        <taxon>Hyloidea</taxon>
        <taxon>Leptodactylidae</taxon>
        <taxon>Leiuperinae</taxon>
        <taxon>Engystomops</taxon>
    </lineage>
</organism>
<sequence>MCKMPAFLDPAWHALLCPLCSRTGLVFRVQLLFFDSDVLMPMGVVQGDIRGLQSVLVPDGGLSSWYYFSRKPGMGRIGGSPAPCLIWNVDKYFGV</sequence>
<protein>
    <submittedName>
        <fullName evidence="1">Uncharacterized protein</fullName>
    </submittedName>
</protein>
<proteinExistence type="predicted"/>